<evidence type="ECO:0000256" key="4">
    <source>
        <dbReference type="SAM" id="MobiDB-lite"/>
    </source>
</evidence>
<dbReference type="SUPFAM" id="SSF53697">
    <property type="entry name" value="SIS domain"/>
    <property type="match status" value="1"/>
</dbReference>
<dbReference type="NCBIfam" id="NF003915">
    <property type="entry name" value="PRK05441.1"/>
    <property type="match status" value="1"/>
</dbReference>
<dbReference type="EC" id="4.2.1.126" evidence="3"/>
<dbReference type="NCBIfam" id="NF009222">
    <property type="entry name" value="PRK12570.1"/>
    <property type="match status" value="1"/>
</dbReference>
<evidence type="ECO:0000256" key="2">
    <source>
        <dbReference type="ARBA" id="ARBA00023277"/>
    </source>
</evidence>
<sequence length="297" mass="31374">MNLKNLETEQRNPRTMHIDSMSTLDMVRTVNQEDAAVTQAVETALPDIARLIDGICERLQNGGSLYYIGAGTSGRLGVLDASECPPTYGVSPLLVQGIIAGGDSALRDSSESAEDSPKNGKQDLLSHGFTSRDALVGLAASGRTPYVIGALDYASSIGALTGSVACVSHAAISSHAEIPIEAVTGPEVITGSTRMKAGTAQKLILNMISTCTMIKLGKVYQNLMVDVRPSNEKLVERSLGILQECTGCDREKAAELLRASDYHVKTAILMALAALNAEQAREKLTQADGRLATALKS</sequence>
<comment type="caution">
    <text evidence="6">The sequence shown here is derived from an EMBL/GenBank/DDBJ whole genome shotgun (WGS) entry which is preliminary data.</text>
</comment>
<dbReference type="NCBIfam" id="TIGR00274">
    <property type="entry name" value="N-acetylmuramic acid 6-phosphate etherase"/>
    <property type="match status" value="1"/>
</dbReference>
<dbReference type="InterPro" id="IPR005486">
    <property type="entry name" value="Glucokinase_regulatory_CS"/>
</dbReference>
<keyword evidence="7" id="KW-1185">Reference proteome</keyword>
<accession>A0ABV1FKP6</accession>
<dbReference type="RefSeq" id="WP_349165231.1">
    <property type="nucleotide sequence ID" value="NZ_JBBMFE010000016.1"/>
</dbReference>
<dbReference type="Pfam" id="PF22645">
    <property type="entry name" value="GKRP_SIS_N"/>
    <property type="match status" value="1"/>
</dbReference>
<dbReference type="PROSITE" id="PS01272">
    <property type="entry name" value="GCKR"/>
    <property type="match status" value="1"/>
</dbReference>
<dbReference type="HAMAP" id="MF_00068">
    <property type="entry name" value="MurQ"/>
    <property type="match status" value="1"/>
</dbReference>
<evidence type="ECO:0000313" key="6">
    <source>
        <dbReference type="EMBL" id="MEQ2473635.1"/>
    </source>
</evidence>
<comment type="function">
    <text evidence="3">Specifically catalyzes the cleavage of the D-lactyl ether substituent of MurNAc 6-phosphate, producing GlcNAc 6-phosphate and D-lactate.</text>
</comment>
<feature type="domain" description="SIS" evidence="5">
    <location>
        <begin position="55"/>
        <end position="218"/>
    </location>
</feature>
<comment type="miscellaneous">
    <text evidence="3">A lyase-type mechanism (elimination/hydration) is suggested for the cleavage of the lactyl ether bond of MurNAc 6-phosphate, with the formation of an alpha,beta-unsaturated aldehyde intermediate with (E)-stereochemistry, followed by the syn addition of water to give product.</text>
</comment>
<reference evidence="6 7" key="1">
    <citation type="submission" date="2024-03" db="EMBL/GenBank/DDBJ databases">
        <title>Human intestinal bacterial collection.</title>
        <authorList>
            <person name="Pauvert C."/>
            <person name="Hitch T.C.A."/>
            <person name="Clavel T."/>
        </authorList>
    </citation>
    <scope>NUCLEOTIDE SEQUENCE [LARGE SCALE GENOMIC DNA]</scope>
    <source>
        <strain evidence="6 7">CLA-AA-H132</strain>
    </source>
</reference>
<comment type="subunit">
    <text evidence="3">Homodimer.</text>
</comment>
<dbReference type="GO" id="GO:0016829">
    <property type="term" value="F:lyase activity"/>
    <property type="evidence" value="ECO:0007669"/>
    <property type="project" value="UniProtKB-KW"/>
</dbReference>
<dbReference type="Gene3D" id="3.40.50.10490">
    <property type="entry name" value="Glucose-6-phosphate isomerase like protein, domain 1"/>
    <property type="match status" value="1"/>
</dbReference>
<dbReference type="InterPro" id="IPR040190">
    <property type="entry name" value="MURQ/GCKR"/>
</dbReference>
<evidence type="ECO:0000256" key="1">
    <source>
        <dbReference type="ARBA" id="ARBA00023239"/>
    </source>
</evidence>
<dbReference type="PROSITE" id="PS51464">
    <property type="entry name" value="SIS"/>
    <property type="match status" value="1"/>
</dbReference>
<organism evidence="6 7">
    <name type="scientific">Laedolimicola intestinihominis</name>
    <dbReference type="NCBI Taxonomy" id="3133166"/>
    <lineage>
        <taxon>Bacteria</taxon>
        <taxon>Bacillati</taxon>
        <taxon>Bacillota</taxon>
        <taxon>Clostridia</taxon>
        <taxon>Lachnospirales</taxon>
        <taxon>Lachnospiraceae</taxon>
        <taxon>Laedolimicola</taxon>
    </lineage>
</organism>
<dbReference type="InterPro" id="IPR046348">
    <property type="entry name" value="SIS_dom_sf"/>
</dbReference>
<feature type="active site" evidence="3">
    <location>
        <position position="114"/>
    </location>
</feature>
<dbReference type="CDD" id="cd05007">
    <property type="entry name" value="SIS_Etherase"/>
    <property type="match status" value="1"/>
</dbReference>
<keyword evidence="1 3" id="KW-0456">Lyase</keyword>
<dbReference type="InterPro" id="IPR001347">
    <property type="entry name" value="SIS_dom"/>
</dbReference>
<comment type="pathway">
    <text evidence="3">Amino-sugar metabolism; N-acetylmuramate degradation.</text>
</comment>
<dbReference type="PANTHER" id="PTHR10088:SF4">
    <property type="entry name" value="GLUCOKINASE REGULATORY PROTEIN"/>
    <property type="match status" value="1"/>
</dbReference>
<dbReference type="InterPro" id="IPR005488">
    <property type="entry name" value="Etherase_MurQ"/>
</dbReference>
<dbReference type="PANTHER" id="PTHR10088">
    <property type="entry name" value="GLUCOKINASE REGULATORY PROTEIN"/>
    <property type="match status" value="1"/>
</dbReference>
<dbReference type="Gene3D" id="1.10.8.1080">
    <property type="match status" value="1"/>
</dbReference>
<feature type="region of interest" description="Disordered" evidence="4">
    <location>
        <begin position="105"/>
        <end position="125"/>
    </location>
</feature>
<protein>
    <recommendedName>
        <fullName evidence="3">N-acetylmuramic acid 6-phosphate etherase</fullName>
        <shortName evidence="3">MurNAc-6-P etherase</shortName>
        <ecNumber evidence="3">4.2.1.126</ecNumber>
    </recommendedName>
    <alternativeName>
        <fullName evidence="3">N-acetylmuramic acid 6-phosphate hydrolase</fullName>
    </alternativeName>
    <alternativeName>
        <fullName evidence="3">N-acetylmuramic acid 6-phosphate lyase</fullName>
    </alternativeName>
</protein>
<dbReference type="Pfam" id="PF20741">
    <property type="entry name" value="GKRP-like_C"/>
    <property type="match status" value="1"/>
</dbReference>
<comment type="similarity">
    <text evidence="3">Belongs to the GCKR-like family. MurNAc-6-P etherase subfamily.</text>
</comment>
<keyword evidence="2 3" id="KW-0119">Carbohydrate metabolism</keyword>
<comment type="catalytic activity">
    <reaction evidence="3">
        <text>N-acetyl-D-muramate 6-phosphate + H2O = N-acetyl-D-glucosamine 6-phosphate + (R)-lactate</text>
        <dbReference type="Rhea" id="RHEA:26410"/>
        <dbReference type="ChEBI" id="CHEBI:15377"/>
        <dbReference type="ChEBI" id="CHEBI:16004"/>
        <dbReference type="ChEBI" id="CHEBI:57513"/>
        <dbReference type="ChEBI" id="CHEBI:58722"/>
        <dbReference type="EC" id="4.2.1.126"/>
    </reaction>
</comment>
<evidence type="ECO:0000256" key="3">
    <source>
        <dbReference type="HAMAP-Rule" id="MF_00068"/>
    </source>
</evidence>
<feature type="compositionally biased region" description="Basic and acidic residues" evidence="4">
    <location>
        <begin position="105"/>
        <end position="121"/>
    </location>
</feature>
<name>A0ABV1FKP6_9FIRM</name>
<dbReference type="EMBL" id="JBBMFE010000016">
    <property type="protein sequence ID" value="MEQ2473635.1"/>
    <property type="molecule type" value="Genomic_DNA"/>
</dbReference>
<proteinExistence type="inferred from homology"/>
<evidence type="ECO:0000259" key="5">
    <source>
        <dbReference type="PROSITE" id="PS51464"/>
    </source>
</evidence>
<dbReference type="Proteomes" id="UP001438008">
    <property type="component" value="Unassembled WGS sequence"/>
</dbReference>
<gene>
    <name evidence="3 6" type="primary">murQ</name>
    <name evidence="6" type="ORF">WMO29_14225</name>
</gene>
<evidence type="ECO:0000313" key="7">
    <source>
        <dbReference type="Proteomes" id="UP001438008"/>
    </source>
</evidence>
<feature type="active site" description="Proton donor" evidence="3">
    <location>
        <position position="83"/>
    </location>
</feature>